<protein>
    <submittedName>
        <fullName evidence="1">Uncharacterized protein</fullName>
    </submittedName>
</protein>
<gene>
    <name evidence="1" type="ORF">DC094_09840</name>
</gene>
<evidence type="ECO:0000313" key="1">
    <source>
        <dbReference type="EMBL" id="PVZ69599.1"/>
    </source>
</evidence>
<dbReference type="Proteomes" id="UP000244906">
    <property type="component" value="Unassembled WGS sequence"/>
</dbReference>
<evidence type="ECO:0000313" key="2">
    <source>
        <dbReference type="Proteomes" id="UP000244906"/>
    </source>
</evidence>
<dbReference type="OrthoDB" id="7053647at2"/>
<proteinExistence type="predicted"/>
<reference evidence="1 2" key="1">
    <citation type="submission" date="2018-04" db="EMBL/GenBank/DDBJ databases">
        <title>Thalassorhabdus spongiae gen. nov., sp. nov., isolated from a marine sponge in South-West Iceland.</title>
        <authorList>
            <person name="Knobloch S."/>
            <person name="Daussin A."/>
            <person name="Johannsson R."/>
            <person name="Marteinsson V.T."/>
        </authorList>
    </citation>
    <scope>NUCLEOTIDE SEQUENCE [LARGE SCALE GENOMIC DNA]</scope>
    <source>
        <strain evidence="1 2">Hp12</strain>
    </source>
</reference>
<dbReference type="EMBL" id="QDDL01000003">
    <property type="protein sequence ID" value="PVZ69599.1"/>
    <property type="molecule type" value="Genomic_DNA"/>
</dbReference>
<dbReference type="AlphaFoldDB" id="A0A2V1GUA9"/>
<comment type="caution">
    <text evidence="1">The sequence shown here is derived from an EMBL/GenBank/DDBJ whole genome shotgun (WGS) entry which is preliminary data.</text>
</comment>
<accession>A0A2V1GUA9</accession>
<name>A0A2V1GUA9_9GAMM</name>
<keyword evidence="2" id="KW-1185">Reference proteome</keyword>
<sequence>MPNVEQRIYIPVDDLTSDVGASNLRKSLQGDPSTLPPGSQLIPIISETHGETDALYFKPDSDLVELYIVGHGRMGKRLGSAEENYGAKALVNRMMNEGLCSLLGRKFCIYLYTCSSGVHIPRFSLGYSHADIIKIGTRSPYAERVAQALYKKGFHDGMVVGYGGFYNAKTAQYDDHVFMDKRKQEQAAHSDAIDVSVPYRITKQGVEPMTSDHYENKISWFERAFFTKKTHRFHAPRRKRAA</sequence>
<dbReference type="RefSeq" id="WP_116686934.1">
    <property type="nucleotide sequence ID" value="NZ_CAWNYD010000003.1"/>
</dbReference>
<organism evidence="1 2">
    <name type="scientific">Pelagibaculum spongiae</name>
    <dbReference type="NCBI Taxonomy" id="2080658"/>
    <lineage>
        <taxon>Bacteria</taxon>
        <taxon>Pseudomonadati</taxon>
        <taxon>Pseudomonadota</taxon>
        <taxon>Gammaproteobacteria</taxon>
        <taxon>Oceanospirillales</taxon>
        <taxon>Pelagibaculum</taxon>
    </lineage>
</organism>